<dbReference type="EMBL" id="JAMYWD010000004">
    <property type="protein sequence ID" value="KAJ4972634.1"/>
    <property type="molecule type" value="Genomic_DNA"/>
</dbReference>
<dbReference type="OrthoDB" id="642536at2759"/>
<dbReference type="AlphaFoldDB" id="A0A9Q0KLE5"/>
<accession>A0A9Q0KLE5</accession>
<reference evidence="2" key="1">
    <citation type="journal article" date="2023" name="Plant J.">
        <title>The genome of the king protea, Protea cynaroides.</title>
        <authorList>
            <person name="Chang J."/>
            <person name="Duong T.A."/>
            <person name="Schoeman C."/>
            <person name="Ma X."/>
            <person name="Roodt D."/>
            <person name="Barker N."/>
            <person name="Li Z."/>
            <person name="Van de Peer Y."/>
            <person name="Mizrachi E."/>
        </authorList>
    </citation>
    <scope>NUCLEOTIDE SEQUENCE</scope>
    <source>
        <tissue evidence="2">Young leaves</tissue>
    </source>
</reference>
<evidence type="ECO:0000313" key="2">
    <source>
        <dbReference type="EMBL" id="KAJ4972634.1"/>
    </source>
</evidence>
<name>A0A9Q0KLE5_9MAGN</name>
<organism evidence="2 3">
    <name type="scientific">Protea cynaroides</name>
    <dbReference type="NCBI Taxonomy" id="273540"/>
    <lineage>
        <taxon>Eukaryota</taxon>
        <taxon>Viridiplantae</taxon>
        <taxon>Streptophyta</taxon>
        <taxon>Embryophyta</taxon>
        <taxon>Tracheophyta</taxon>
        <taxon>Spermatophyta</taxon>
        <taxon>Magnoliopsida</taxon>
        <taxon>Proteales</taxon>
        <taxon>Proteaceae</taxon>
        <taxon>Protea</taxon>
    </lineage>
</organism>
<comment type="caution">
    <text evidence="2">The sequence shown here is derived from an EMBL/GenBank/DDBJ whole genome shotgun (WGS) entry which is preliminary data.</text>
</comment>
<evidence type="ECO:0000313" key="3">
    <source>
        <dbReference type="Proteomes" id="UP001141806"/>
    </source>
</evidence>
<proteinExistence type="predicted"/>
<dbReference type="InterPro" id="IPR005174">
    <property type="entry name" value="KIB1-4_b-propeller"/>
</dbReference>
<sequence>MKKNKFLPSMSHRFSANPLAFCFKNPLLYDENPVLRTRFSLQNRKRRRRRTFSATPSETVIIGGNTQLILLKVLSQNQARFFRLVFCKAGSNSWIHLDRTRNSMKYCEDIMYFNGLLLILDAHGSIEAWNVHDFSLRKPTEFAPPLKGFSLELPRPHENWFIMKRYLEKAAGDLLQVLF</sequence>
<protein>
    <recommendedName>
        <fullName evidence="1">KIB1-4 beta-propeller domain-containing protein</fullName>
    </recommendedName>
</protein>
<evidence type="ECO:0000259" key="1">
    <source>
        <dbReference type="Pfam" id="PF03478"/>
    </source>
</evidence>
<keyword evidence="3" id="KW-1185">Reference proteome</keyword>
<gene>
    <name evidence="2" type="ORF">NE237_005808</name>
</gene>
<dbReference type="Proteomes" id="UP001141806">
    <property type="component" value="Unassembled WGS sequence"/>
</dbReference>
<dbReference type="Pfam" id="PF03478">
    <property type="entry name" value="Beta-prop_KIB1-4"/>
    <property type="match status" value="1"/>
</dbReference>
<feature type="domain" description="KIB1-4 beta-propeller" evidence="1">
    <location>
        <begin position="75"/>
        <end position="177"/>
    </location>
</feature>